<accession>M1YNE0</accession>
<sequence length="24" mass="2870">MPENKGILKKFLNIEVLSKLLFFF</sequence>
<dbReference type="Proteomes" id="UP000011704">
    <property type="component" value="Unassembled WGS sequence"/>
</dbReference>
<reference evidence="1 2" key="1">
    <citation type="journal article" date="2013" name="Front. Microbiol.">
        <title>The genome of Nitrospina gracilis illuminates the metabolism and evolution of the major marine nitrite oxidizer.</title>
        <authorList>
            <person name="Luecker S."/>
            <person name="Nowka B."/>
            <person name="Rattei T."/>
            <person name="Spieck E."/>
            <person name="and Daims H."/>
        </authorList>
    </citation>
    <scope>NUCLEOTIDE SEQUENCE [LARGE SCALE GENOMIC DNA]</scope>
    <source>
        <strain evidence="1 2">3/211</strain>
    </source>
</reference>
<evidence type="ECO:0000313" key="1">
    <source>
        <dbReference type="EMBL" id="CCQ92030.1"/>
    </source>
</evidence>
<comment type="caution">
    <text evidence="1">The sequence shown here is derived from an EMBL/GenBank/DDBJ whole genome shotgun (WGS) entry which is preliminary data.</text>
</comment>
<dbReference type="STRING" id="1266370.NITGR_920009"/>
<dbReference type="EMBL" id="CAQJ01000102">
    <property type="protein sequence ID" value="CCQ92030.1"/>
    <property type="molecule type" value="Genomic_DNA"/>
</dbReference>
<keyword evidence="2" id="KW-1185">Reference proteome</keyword>
<protein>
    <submittedName>
        <fullName evidence="1">Uncharacterized protein</fullName>
    </submittedName>
</protein>
<organism evidence="1 2">
    <name type="scientific">Nitrospina gracilis (strain 3/211)</name>
    <dbReference type="NCBI Taxonomy" id="1266370"/>
    <lineage>
        <taxon>Bacteria</taxon>
        <taxon>Pseudomonadati</taxon>
        <taxon>Nitrospinota/Tectimicrobiota group</taxon>
        <taxon>Nitrospinota</taxon>
        <taxon>Nitrospinia</taxon>
        <taxon>Nitrospinales</taxon>
        <taxon>Nitrospinaceae</taxon>
        <taxon>Nitrospina</taxon>
    </lineage>
</organism>
<dbReference type="HOGENOM" id="CLU_3421085_0_0_0"/>
<evidence type="ECO:0000313" key="2">
    <source>
        <dbReference type="Proteomes" id="UP000011704"/>
    </source>
</evidence>
<dbReference type="InParanoid" id="M1YNE0"/>
<dbReference type="AlphaFoldDB" id="M1YNE0"/>
<proteinExistence type="predicted"/>
<gene>
    <name evidence="1" type="ORF">NITGR_920009</name>
</gene>
<name>M1YNE0_NITG3</name>